<dbReference type="Proteomes" id="UP001634747">
    <property type="component" value="Unassembled WGS sequence"/>
</dbReference>
<protein>
    <submittedName>
        <fullName evidence="5">Winged helix-turn-helix transcriptional regulator</fullName>
    </submittedName>
</protein>
<dbReference type="PANTHER" id="PTHR33204">
    <property type="entry name" value="TRANSCRIPTIONAL REGULATOR, MARR FAMILY"/>
    <property type="match status" value="1"/>
</dbReference>
<feature type="domain" description="HTH hxlR-type" evidence="4">
    <location>
        <begin position="22"/>
        <end position="121"/>
    </location>
</feature>
<dbReference type="RefSeq" id="WP_263412271.1">
    <property type="nucleotide sequence ID" value="NZ_JAGSYB010000001.1"/>
</dbReference>
<evidence type="ECO:0000256" key="1">
    <source>
        <dbReference type="ARBA" id="ARBA00023015"/>
    </source>
</evidence>
<dbReference type="SUPFAM" id="SSF46785">
    <property type="entry name" value="Winged helix' DNA-binding domain"/>
    <property type="match status" value="1"/>
</dbReference>
<keyword evidence="3" id="KW-0804">Transcription</keyword>
<keyword evidence="6" id="KW-1185">Reference proteome</keyword>
<keyword evidence="1" id="KW-0805">Transcription regulation</keyword>
<dbReference type="InterPro" id="IPR002577">
    <property type="entry name" value="HTH_HxlR"/>
</dbReference>
<dbReference type="PANTHER" id="PTHR33204:SF37">
    <property type="entry name" value="HTH-TYPE TRANSCRIPTIONAL REGULATOR YODB"/>
    <property type="match status" value="1"/>
</dbReference>
<comment type="caution">
    <text evidence="5">The sequence shown here is derived from an EMBL/GenBank/DDBJ whole genome shotgun (WGS) entry which is preliminary data.</text>
</comment>
<sequence length="132" mass="14746">MPWPKSMKTVRIRQGNLFAADCPTRNILDDVTSRWGALVLVLLLKESCYRFSELAYLIGGVSEKMLAQTLRALEEDGFVLRKVHPTKPPKVEYSLTPLGKEVAERMQALTSYIEANVGKVLAHRASTAKLMA</sequence>
<name>A0ABW9KKC4_9BACT</name>
<dbReference type="Gene3D" id="1.10.10.10">
    <property type="entry name" value="Winged helix-like DNA-binding domain superfamily/Winged helix DNA-binding domain"/>
    <property type="match status" value="1"/>
</dbReference>
<keyword evidence="2" id="KW-0238">DNA-binding</keyword>
<evidence type="ECO:0000256" key="3">
    <source>
        <dbReference type="ARBA" id="ARBA00023163"/>
    </source>
</evidence>
<dbReference type="InterPro" id="IPR036390">
    <property type="entry name" value="WH_DNA-bd_sf"/>
</dbReference>
<proteinExistence type="predicted"/>
<gene>
    <name evidence="5" type="ORF">ACK2TP_10760</name>
</gene>
<dbReference type="EMBL" id="JBJYXY010000001">
    <property type="protein sequence ID" value="MFN2976242.1"/>
    <property type="molecule type" value="Genomic_DNA"/>
</dbReference>
<accession>A0ABW9KKC4</accession>
<evidence type="ECO:0000259" key="4">
    <source>
        <dbReference type="PROSITE" id="PS51118"/>
    </source>
</evidence>
<evidence type="ECO:0000313" key="5">
    <source>
        <dbReference type="EMBL" id="MFN2976242.1"/>
    </source>
</evidence>
<dbReference type="Pfam" id="PF01638">
    <property type="entry name" value="HxlR"/>
    <property type="match status" value="1"/>
</dbReference>
<dbReference type="InterPro" id="IPR036388">
    <property type="entry name" value="WH-like_DNA-bd_sf"/>
</dbReference>
<dbReference type="PROSITE" id="PS51118">
    <property type="entry name" value="HTH_HXLR"/>
    <property type="match status" value="1"/>
</dbReference>
<evidence type="ECO:0000313" key="6">
    <source>
        <dbReference type="Proteomes" id="UP001634747"/>
    </source>
</evidence>
<organism evidence="5 6">
    <name type="scientific">Terriglobus aquaticus</name>
    <dbReference type="NCBI Taxonomy" id="940139"/>
    <lineage>
        <taxon>Bacteria</taxon>
        <taxon>Pseudomonadati</taxon>
        <taxon>Acidobacteriota</taxon>
        <taxon>Terriglobia</taxon>
        <taxon>Terriglobales</taxon>
        <taxon>Acidobacteriaceae</taxon>
        <taxon>Terriglobus</taxon>
    </lineage>
</organism>
<evidence type="ECO:0000256" key="2">
    <source>
        <dbReference type="ARBA" id="ARBA00023125"/>
    </source>
</evidence>
<reference evidence="5 6" key="1">
    <citation type="submission" date="2024-12" db="EMBL/GenBank/DDBJ databases">
        <authorList>
            <person name="Lee Y."/>
        </authorList>
    </citation>
    <scope>NUCLEOTIDE SEQUENCE [LARGE SCALE GENOMIC DNA]</scope>
    <source>
        <strain evidence="5 6">03SUJ4</strain>
    </source>
</reference>